<dbReference type="InterPro" id="IPR002321">
    <property type="entry name" value="Cyt_c_II"/>
</dbReference>
<keyword evidence="4" id="KW-0249">Electron transport</keyword>
<accession>F3KQN3</accession>
<keyword evidence="1" id="KW-0813">Transport</keyword>
<evidence type="ECO:0000256" key="1">
    <source>
        <dbReference type="ARBA" id="ARBA00022448"/>
    </source>
</evidence>
<dbReference type="STRING" id="887062.HGR_03782"/>
<keyword evidence="2 7" id="KW-0349">Heme</keyword>
<feature type="binding site" description="axial binding residue" evidence="6">
    <location>
        <position position="149"/>
    </location>
    <ligand>
        <name>heme c</name>
        <dbReference type="ChEBI" id="CHEBI:61717"/>
    </ligand>
    <ligandPart>
        <name>Fe</name>
        <dbReference type="ChEBI" id="CHEBI:18248"/>
    </ligandPart>
</feature>
<evidence type="ECO:0000256" key="7">
    <source>
        <dbReference type="PIRSR" id="PIRSR000027-2"/>
    </source>
</evidence>
<feature type="binding site" description="covalent" evidence="7">
    <location>
        <position position="148"/>
    </location>
    <ligand>
        <name>heme c</name>
        <dbReference type="ChEBI" id="CHEBI:61717"/>
    </ligand>
</feature>
<comment type="PTM">
    <text evidence="7">Binds 1 heme group per subunit.</text>
</comment>
<dbReference type="GO" id="GO:0009055">
    <property type="term" value="F:electron transfer activity"/>
    <property type="evidence" value="ECO:0007669"/>
    <property type="project" value="InterPro"/>
</dbReference>
<organism evidence="9 10">
    <name type="scientific">Hylemonella gracilis ATCC 19624</name>
    <dbReference type="NCBI Taxonomy" id="887062"/>
    <lineage>
        <taxon>Bacteria</taxon>
        <taxon>Pseudomonadati</taxon>
        <taxon>Pseudomonadota</taxon>
        <taxon>Betaproteobacteria</taxon>
        <taxon>Burkholderiales</taxon>
        <taxon>Comamonadaceae</taxon>
        <taxon>Hylemonella</taxon>
    </lineage>
</organism>
<evidence type="ECO:0000256" key="2">
    <source>
        <dbReference type="ARBA" id="ARBA00022617"/>
    </source>
</evidence>
<dbReference type="Gene3D" id="1.20.120.10">
    <property type="entry name" value="Cytochrome c/b562"/>
    <property type="match status" value="1"/>
</dbReference>
<protein>
    <submittedName>
        <fullName evidence="9">Cytochrome c prime</fullName>
    </submittedName>
</protein>
<feature type="chain" id="PRO_5003296813" evidence="8">
    <location>
        <begin position="30"/>
        <end position="155"/>
    </location>
</feature>
<name>F3KQN3_9BURK</name>
<dbReference type="InterPro" id="IPR012127">
    <property type="entry name" value="Cyt_c_prime"/>
</dbReference>
<dbReference type="InterPro" id="IPR015984">
    <property type="entry name" value="Cyt_c_prime_subgr"/>
</dbReference>
<keyword evidence="3 6" id="KW-0479">Metal-binding</keyword>
<sequence>MTAKIHPRSAALWAACALMCTLFAEPAMAQFAKAEDAIQYRQEKLKAMGDESDRLGAMVRGRVPFDAKVAQQSAEALLALSKLPWPAFAPGYEGGKAKPEVWKEMDNFKAAAQRLQGDTAKLAEAAKTGDIERIKAAFGDTADSCRACHREFRNR</sequence>
<dbReference type="GO" id="GO:0020037">
    <property type="term" value="F:heme binding"/>
    <property type="evidence" value="ECO:0007669"/>
    <property type="project" value="InterPro"/>
</dbReference>
<evidence type="ECO:0000256" key="3">
    <source>
        <dbReference type="ARBA" id="ARBA00022723"/>
    </source>
</evidence>
<dbReference type="SUPFAM" id="SSF47175">
    <property type="entry name" value="Cytochromes"/>
    <property type="match status" value="1"/>
</dbReference>
<dbReference type="GO" id="GO:0022900">
    <property type="term" value="P:electron transport chain"/>
    <property type="evidence" value="ECO:0007669"/>
    <property type="project" value="InterPro"/>
</dbReference>
<dbReference type="GO" id="GO:0005506">
    <property type="term" value="F:iron ion binding"/>
    <property type="evidence" value="ECO:0007669"/>
    <property type="project" value="InterPro"/>
</dbReference>
<dbReference type="GO" id="GO:0042597">
    <property type="term" value="C:periplasmic space"/>
    <property type="evidence" value="ECO:0007669"/>
    <property type="project" value="InterPro"/>
</dbReference>
<keyword evidence="5 6" id="KW-0408">Iron</keyword>
<dbReference type="PIRSF" id="PIRSF000027">
    <property type="entry name" value="Cytc_c_prime"/>
    <property type="match status" value="1"/>
</dbReference>
<dbReference type="RefSeq" id="WP_006296733.1">
    <property type="nucleotide sequence ID" value="NZ_AEGR01000040.1"/>
</dbReference>
<comment type="caution">
    <text evidence="9">The sequence shown here is derived from an EMBL/GenBank/DDBJ whole genome shotgun (WGS) entry which is preliminary data.</text>
</comment>
<evidence type="ECO:0000313" key="9">
    <source>
        <dbReference type="EMBL" id="EGI77907.1"/>
    </source>
</evidence>
<evidence type="ECO:0000256" key="4">
    <source>
        <dbReference type="ARBA" id="ARBA00022982"/>
    </source>
</evidence>
<evidence type="ECO:0000256" key="5">
    <source>
        <dbReference type="ARBA" id="ARBA00023004"/>
    </source>
</evidence>
<evidence type="ECO:0000256" key="8">
    <source>
        <dbReference type="SAM" id="SignalP"/>
    </source>
</evidence>
<dbReference type="PROSITE" id="PS51009">
    <property type="entry name" value="CYTCII"/>
    <property type="match status" value="1"/>
</dbReference>
<reference evidence="9 10" key="1">
    <citation type="journal article" date="2011" name="EMBO J.">
        <title>Structural diversity of bacterial flagellar motors.</title>
        <authorList>
            <person name="Chen S."/>
            <person name="Beeby M."/>
            <person name="Murphy G.E."/>
            <person name="Leadbetter J.R."/>
            <person name="Hendrixson D.R."/>
            <person name="Briegel A."/>
            <person name="Li Z."/>
            <person name="Shi J."/>
            <person name="Tocheva E.I."/>
            <person name="Muller A."/>
            <person name="Dobro M.J."/>
            <person name="Jensen G.J."/>
        </authorList>
    </citation>
    <scope>NUCLEOTIDE SEQUENCE [LARGE SCALE GENOMIC DNA]</scope>
    <source>
        <strain evidence="9 10">ATCC 19624</strain>
    </source>
</reference>
<gene>
    <name evidence="9" type="ORF">HGR_03782</name>
</gene>
<keyword evidence="10" id="KW-1185">Reference proteome</keyword>
<dbReference type="EMBL" id="AEGR01000040">
    <property type="protein sequence ID" value="EGI77907.1"/>
    <property type="molecule type" value="Genomic_DNA"/>
</dbReference>
<evidence type="ECO:0000256" key="6">
    <source>
        <dbReference type="PIRSR" id="PIRSR000027-1"/>
    </source>
</evidence>
<dbReference type="eggNOG" id="COG3909">
    <property type="taxonomic scope" value="Bacteria"/>
</dbReference>
<dbReference type="Proteomes" id="UP000016368">
    <property type="component" value="Unassembled WGS sequence"/>
</dbReference>
<dbReference type="PRINTS" id="PR00608">
    <property type="entry name" value="CYTCHROMECII"/>
</dbReference>
<dbReference type="InterPro" id="IPR010980">
    <property type="entry name" value="Cyt_c/b562"/>
</dbReference>
<feature type="signal peptide" evidence="8">
    <location>
        <begin position="1"/>
        <end position="29"/>
    </location>
</feature>
<evidence type="ECO:0000313" key="10">
    <source>
        <dbReference type="Proteomes" id="UP000016368"/>
    </source>
</evidence>
<feature type="binding site" description="covalent" evidence="7">
    <location>
        <position position="145"/>
    </location>
    <ligand>
        <name>heme c</name>
        <dbReference type="ChEBI" id="CHEBI:61717"/>
    </ligand>
</feature>
<keyword evidence="8" id="KW-0732">Signal</keyword>
<proteinExistence type="predicted"/>
<dbReference type="AlphaFoldDB" id="F3KQN3"/>
<dbReference type="Pfam" id="PF01322">
    <property type="entry name" value="Cytochrom_C_2"/>
    <property type="match status" value="1"/>
</dbReference>